<proteinExistence type="predicted"/>
<evidence type="ECO:0008006" key="3">
    <source>
        <dbReference type="Google" id="ProtNLM"/>
    </source>
</evidence>
<gene>
    <name evidence="1" type="ORF">HF519_12540</name>
</gene>
<dbReference type="RefSeq" id="WP_169413087.1">
    <property type="nucleotide sequence ID" value="NZ_JAAXKZ010000037.1"/>
</dbReference>
<protein>
    <recommendedName>
        <fullName evidence="3">ABM domain-containing protein</fullName>
    </recommendedName>
</protein>
<sequence>MYVRINTIYGEKGRTDAAIDYIEGSDRAVVEAAAGNSGLATFVDRDAGLIVAASYWDEPLHSSEAALTKVREGAAAVAGGDLATETYEVAAAVQPAATHPGAPVRVARVQIELARIADAIGFVNDEVLPGLTSHSGLCSAQLLIDRSSGAGLVVTAWRDDAAAEAARAVLDQLRDRAADQAGAKFLRVETYTMIRTSARLGAVQLG</sequence>
<dbReference type="AlphaFoldDB" id="A0A848DIV5"/>
<evidence type="ECO:0000313" key="2">
    <source>
        <dbReference type="Proteomes" id="UP000586918"/>
    </source>
</evidence>
<reference evidence="1 2" key="1">
    <citation type="submission" date="2020-04" db="EMBL/GenBank/DDBJ databases">
        <authorList>
            <person name="Klaysubun C."/>
            <person name="Duangmal K."/>
            <person name="Lipun K."/>
        </authorList>
    </citation>
    <scope>NUCLEOTIDE SEQUENCE [LARGE SCALE GENOMIC DNA]</scope>
    <source>
        <strain evidence="1 2">DSM 45300</strain>
    </source>
</reference>
<accession>A0A848DIV5</accession>
<dbReference type="EMBL" id="JAAXKZ010000037">
    <property type="protein sequence ID" value="NMH92384.1"/>
    <property type="molecule type" value="Genomic_DNA"/>
</dbReference>
<keyword evidence="2" id="KW-1185">Reference proteome</keyword>
<name>A0A848DIV5_9PSEU</name>
<comment type="caution">
    <text evidence="1">The sequence shown here is derived from an EMBL/GenBank/DDBJ whole genome shotgun (WGS) entry which is preliminary data.</text>
</comment>
<dbReference type="Proteomes" id="UP000586918">
    <property type="component" value="Unassembled WGS sequence"/>
</dbReference>
<evidence type="ECO:0000313" key="1">
    <source>
        <dbReference type="EMBL" id="NMH92384.1"/>
    </source>
</evidence>
<organism evidence="1 2">
    <name type="scientific">Pseudonocardia bannensis</name>
    <dbReference type="NCBI Taxonomy" id="630973"/>
    <lineage>
        <taxon>Bacteria</taxon>
        <taxon>Bacillati</taxon>
        <taxon>Actinomycetota</taxon>
        <taxon>Actinomycetes</taxon>
        <taxon>Pseudonocardiales</taxon>
        <taxon>Pseudonocardiaceae</taxon>
        <taxon>Pseudonocardia</taxon>
    </lineage>
</organism>